<feature type="domain" description="RNA polymerase sigma-70 region 2" evidence="5">
    <location>
        <begin position="23"/>
        <end position="87"/>
    </location>
</feature>
<dbReference type="GO" id="GO:0003677">
    <property type="term" value="F:DNA binding"/>
    <property type="evidence" value="ECO:0007669"/>
    <property type="project" value="InterPro"/>
</dbReference>
<keyword evidence="3" id="KW-0731">Sigma factor</keyword>
<dbReference type="NCBIfam" id="TIGR02937">
    <property type="entry name" value="sigma70-ECF"/>
    <property type="match status" value="1"/>
</dbReference>
<dbReference type="SUPFAM" id="SSF88659">
    <property type="entry name" value="Sigma3 and sigma4 domains of RNA polymerase sigma factors"/>
    <property type="match status" value="1"/>
</dbReference>
<dbReference type="EMBL" id="LDZY01000006">
    <property type="protein sequence ID" value="KLU65930.1"/>
    <property type="molecule type" value="Genomic_DNA"/>
</dbReference>
<dbReference type="Proteomes" id="UP000036356">
    <property type="component" value="Unassembled WGS sequence"/>
</dbReference>
<name>A0A0J1FR10_9FIRM</name>
<protein>
    <submittedName>
        <fullName evidence="7">ECF RNA polymerase sigma factor SigW</fullName>
    </submittedName>
</protein>
<dbReference type="InterPro" id="IPR007627">
    <property type="entry name" value="RNA_pol_sigma70_r2"/>
</dbReference>
<keyword evidence="8" id="KW-1185">Reference proteome</keyword>
<dbReference type="STRING" id="476652.DEAC_c19690"/>
<evidence type="ECO:0000313" key="7">
    <source>
        <dbReference type="EMBL" id="KLU65930.1"/>
    </source>
</evidence>
<dbReference type="InterPro" id="IPR039425">
    <property type="entry name" value="RNA_pol_sigma-70-like"/>
</dbReference>
<comment type="similarity">
    <text evidence="1">Belongs to the sigma-70 factor family. ECF subfamily.</text>
</comment>
<feature type="domain" description="RNA polymerase sigma factor 70 region 4 type 2" evidence="6">
    <location>
        <begin position="125"/>
        <end position="170"/>
    </location>
</feature>
<evidence type="ECO:0000259" key="6">
    <source>
        <dbReference type="Pfam" id="PF08281"/>
    </source>
</evidence>
<reference evidence="7 8" key="1">
    <citation type="submission" date="2015-06" db="EMBL/GenBank/DDBJ databases">
        <title>Draft genome of the moderately acidophilic sulfate reducer Candidatus Desulfosporosinus acididurans strain M1.</title>
        <authorList>
            <person name="Poehlein A."/>
            <person name="Petzsch P."/>
            <person name="Johnson B.D."/>
            <person name="Schloemann M."/>
            <person name="Daniel R."/>
            <person name="Muehling M."/>
        </authorList>
    </citation>
    <scope>NUCLEOTIDE SEQUENCE [LARGE SCALE GENOMIC DNA]</scope>
    <source>
        <strain evidence="7 8">M1</strain>
    </source>
</reference>
<dbReference type="RefSeq" id="WP_047809848.1">
    <property type="nucleotide sequence ID" value="NZ_LDZY01000006.1"/>
</dbReference>
<dbReference type="PATRIC" id="fig|476652.3.peg.2036"/>
<dbReference type="SUPFAM" id="SSF88946">
    <property type="entry name" value="Sigma2 domain of RNA polymerase sigma factors"/>
    <property type="match status" value="1"/>
</dbReference>
<evidence type="ECO:0000256" key="4">
    <source>
        <dbReference type="ARBA" id="ARBA00023163"/>
    </source>
</evidence>
<dbReference type="Pfam" id="PF08281">
    <property type="entry name" value="Sigma70_r4_2"/>
    <property type="match status" value="1"/>
</dbReference>
<dbReference type="Pfam" id="PF04542">
    <property type="entry name" value="Sigma70_r2"/>
    <property type="match status" value="1"/>
</dbReference>
<dbReference type="GO" id="GO:0016987">
    <property type="term" value="F:sigma factor activity"/>
    <property type="evidence" value="ECO:0007669"/>
    <property type="project" value="UniProtKB-KW"/>
</dbReference>
<evidence type="ECO:0000313" key="8">
    <source>
        <dbReference type="Proteomes" id="UP000036356"/>
    </source>
</evidence>
<dbReference type="GO" id="GO:0006352">
    <property type="term" value="P:DNA-templated transcription initiation"/>
    <property type="evidence" value="ECO:0007669"/>
    <property type="project" value="InterPro"/>
</dbReference>
<dbReference type="PANTHER" id="PTHR43133">
    <property type="entry name" value="RNA POLYMERASE ECF-TYPE SIGMA FACTO"/>
    <property type="match status" value="1"/>
</dbReference>
<comment type="caution">
    <text evidence="7">The sequence shown here is derived from an EMBL/GenBank/DDBJ whole genome shotgun (WGS) entry which is preliminary data.</text>
</comment>
<dbReference type="InterPro" id="IPR013325">
    <property type="entry name" value="RNA_pol_sigma_r2"/>
</dbReference>
<keyword evidence="4" id="KW-0804">Transcription</keyword>
<dbReference type="InterPro" id="IPR013249">
    <property type="entry name" value="RNA_pol_sigma70_r4_t2"/>
</dbReference>
<evidence type="ECO:0000256" key="2">
    <source>
        <dbReference type="ARBA" id="ARBA00023015"/>
    </source>
</evidence>
<dbReference type="Gene3D" id="1.10.10.10">
    <property type="entry name" value="Winged helix-like DNA-binding domain superfamily/Winged helix DNA-binding domain"/>
    <property type="match status" value="1"/>
</dbReference>
<accession>A0A0J1FR10</accession>
<evidence type="ECO:0000256" key="1">
    <source>
        <dbReference type="ARBA" id="ARBA00010641"/>
    </source>
</evidence>
<dbReference type="CDD" id="cd06171">
    <property type="entry name" value="Sigma70_r4"/>
    <property type="match status" value="1"/>
</dbReference>
<evidence type="ECO:0000256" key="3">
    <source>
        <dbReference type="ARBA" id="ARBA00023082"/>
    </source>
</evidence>
<gene>
    <name evidence="7" type="primary">sigW_1</name>
    <name evidence="7" type="ORF">DEAC_c19690</name>
</gene>
<dbReference type="InterPro" id="IPR014284">
    <property type="entry name" value="RNA_pol_sigma-70_dom"/>
</dbReference>
<dbReference type="Gene3D" id="1.10.1740.10">
    <property type="match status" value="1"/>
</dbReference>
<dbReference type="PANTHER" id="PTHR43133:SF51">
    <property type="entry name" value="RNA POLYMERASE SIGMA FACTOR"/>
    <property type="match status" value="1"/>
</dbReference>
<dbReference type="InterPro" id="IPR036388">
    <property type="entry name" value="WH-like_DNA-bd_sf"/>
</dbReference>
<sequence length="189" mass="22103">MHSEEIELIQRCKSHDEAAFEKLYQQHIQFAYGTVLILVKNSNVATEVCQEAFLKVFKNIRRFRDGEPFRAWFYRILINEAMRLTRRMIKWPIPTDIIPEKWSPSQNNPETAAVSKEQCIEIWGSVQRLPPKLRVPLVLRYYADLSEAEIAKTLHIPLGTVKSRLNRGREGLRRIFPQTVELLGGVYHD</sequence>
<proteinExistence type="inferred from homology"/>
<organism evidence="7 8">
    <name type="scientific">Desulfosporosinus acididurans</name>
    <dbReference type="NCBI Taxonomy" id="476652"/>
    <lineage>
        <taxon>Bacteria</taxon>
        <taxon>Bacillati</taxon>
        <taxon>Bacillota</taxon>
        <taxon>Clostridia</taxon>
        <taxon>Eubacteriales</taxon>
        <taxon>Desulfitobacteriaceae</taxon>
        <taxon>Desulfosporosinus</taxon>
    </lineage>
</organism>
<evidence type="ECO:0000259" key="5">
    <source>
        <dbReference type="Pfam" id="PF04542"/>
    </source>
</evidence>
<dbReference type="AlphaFoldDB" id="A0A0J1FR10"/>
<dbReference type="InterPro" id="IPR013324">
    <property type="entry name" value="RNA_pol_sigma_r3/r4-like"/>
</dbReference>
<keyword evidence="2" id="KW-0805">Transcription regulation</keyword>